<dbReference type="InterPro" id="IPR013196">
    <property type="entry name" value="HTH_11"/>
</dbReference>
<dbReference type="Gene3D" id="2.30.30.100">
    <property type="match status" value="1"/>
</dbReference>
<evidence type="ECO:0000256" key="3">
    <source>
        <dbReference type="ARBA" id="ARBA00022840"/>
    </source>
</evidence>
<proteinExistence type="inferred from homology"/>
<evidence type="ECO:0000256" key="4">
    <source>
        <dbReference type="ARBA" id="ARBA00023267"/>
    </source>
</evidence>
<accession>A0A926DTY0</accession>
<protein>
    <recommendedName>
        <fullName evidence="5">Bifunctional ligase/repressor BirA</fullName>
    </recommendedName>
    <alternativeName>
        <fullName evidence="5">Biotin--[acetyl-CoA-carboxylase] ligase</fullName>
        <ecNumber evidence="5">6.3.4.15</ecNumber>
    </alternativeName>
    <alternativeName>
        <fullName evidence="5">Biotin--protein ligase</fullName>
    </alternativeName>
    <alternativeName>
        <fullName evidence="5">Biotin-[acetyl-CoA carboxylase] synthetase</fullName>
    </alternativeName>
</protein>
<keyword evidence="3 5" id="KW-0067">ATP-binding</keyword>
<dbReference type="GO" id="GO:0003677">
    <property type="term" value="F:DNA binding"/>
    <property type="evidence" value="ECO:0007669"/>
    <property type="project" value="UniProtKB-UniRule"/>
</dbReference>
<dbReference type="GO" id="GO:0016740">
    <property type="term" value="F:transferase activity"/>
    <property type="evidence" value="ECO:0007669"/>
    <property type="project" value="UniProtKB-ARBA"/>
</dbReference>
<feature type="domain" description="BPL/LPL catalytic" evidence="6">
    <location>
        <begin position="84"/>
        <end position="260"/>
    </location>
</feature>
<dbReference type="InterPro" id="IPR011991">
    <property type="entry name" value="ArsR-like_HTH"/>
</dbReference>
<keyword evidence="8" id="KW-1185">Reference proteome</keyword>
<dbReference type="AlphaFoldDB" id="A0A926DTY0"/>
<evidence type="ECO:0000256" key="2">
    <source>
        <dbReference type="ARBA" id="ARBA00022741"/>
    </source>
</evidence>
<dbReference type="NCBIfam" id="TIGR00121">
    <property type="entry name" value="birA_ligase"/>
    <property type="match status" value="1"/>
</dbReference>
<dbReference type="Pfam" id="PF02237">
    <property type="entry name" value="BPL_C"/>
    <property type="match status" value="1"/>
</dbReference>
<organism evidence="7 8">
    <name type="scientific">Bianquea renquensis</name>
    <dbReference type="NCBI Taxonomy" id="2763661"/>
    <lineage>
        <taxon>Bacteria</taxon>
        <taxon>Bacillati</taxon>
        <taxon>Bacillota</taxon>
        <taxon>Clostridia</taxon>
        <taxon>Eubacteriales</taxon>
        <taxon>Bianqueaceae</taxon>
        <taxon>Bianquea</taxon>
    </lineage>
</organism>
<dbReference type="SUPFAM" id="SSF55681">
    <property type="entry name" value="Class II aaRS and biotin synthetases"/>
    <property type="match status" value="1"/>
</dbReference>
<dbReference type="Pfam" id="PF08279">
    <property type="entry name" value="HTH_11"/>
    <property type="match status" value="1"/>
</dbReference>
<feature type="binding site" evidence="5">
    <location>
        <begin position="91"/>
        <end position="93"/>
    </location>
    <ligand>
        <name>biotin</name>
        <dbReference type="ChEBI" id="CHEBI:57586"/>
    </ligand>
</feature>
<evidence type="ECO:0000313" key="8">
    <source>
        <dbReference type="Proteomes" id="UP000657006"/>
    </source>
</evidence>
<feature type="binding site" evidence="5">
    <location>
        <begin position="120"/>
        <end position="122"/>
    </location>
    <ligand>
        <name>biotin</name>
        <dbReference type="ChEBI" id="CHEBI:57586"/>
    </ligand>
</feature>
<dbReference type="InterPro" id="IPR036388">
    <property type="entry name" value="WH-like_DNA-bd_sf"/>
</dbReference>
<dbReference type="GO" id="GO:0006355">
    <property type="term" value="P:regulation of DNA-templated transcription"/>
    <property type="evidence" value="ECO:0007669"/>
    <property type="project" value="UniProtKB-UniRule"/>
</dbReference>
<dbReference type="InterPro" id="IPR030855">
    <property type="entry name" value="Bifunct_BirA"/>
</dbReference>
<evidence type="ECO:0000256" key="1">
    <source>
        <dbReference type="ARBA" id="ARBA00022598"/>
    </source>
</evidence>
<keyword evidence="5" id="KW-0804">Transcription</keyword>
<dbReference type="EMBL" id="JACRSQ010000061">
    <property type="protein sequence ID" value="MBC8545243.1"/>
    <property type="molecule type" value="Genomic_DNA"/>
</dbReference>
<sequence length="331" mass="36797">MKSKILRMLKERQTYVSGEELSAQLGVTRAAVWKAIGKLREEGYEIDSATNRGYRLVSCPRDRMTRETLLDAATYDGSMWKEIYYAKQLDSTNLEAKRVLLEGRGAEPGAVVCEQQFSGRGRRGRGWVSPLGAGLWMTLVLRPNLEPMKASMLTLVAGLAVSRAVEELYEIPATIKWPNDIVVHGKKLCGILTEMTTEEMRMTGIVVGIGVNTGITDFGEELREKATSLALEVAKPDEVDRLMVFRAVLRQFQSCYEQFMQTKDLSLLIDDYNARCITVGHRVRVEEGASAFEAWAQAVDAQGELLVRLEDGTSRTVCAGEVSVRGVMGYV</sequence>
<evidence type="ECO:0000313" key="7">
    <source>
        <dbReference type="EMBL" id="MBC8545243.1"/>
    </source>
</evidence>
<dbReference type="PANTHER" id="PTHR12835">
    <property type="entry name" value="BIOTIN PROTEIN LIGASE"/>
    <property type="match status" value="1"/>
</dbReference>
<keyword evidence="5" id="KW-0678">Repressor</keyword>
<dbReference type="CDD" id="cd00090">
    <property type="entry name" value="HTH_ARSR"/>
    <property type="match status" value="1"/>
</dbReference>
<keyword evidence="1 5" id="KW-0436">Ligase</keyword>
<dbReference type="PANTHER" id="PTHR12835:SF5">
    <property type="entry name" value="BIOTIN--PROTEIN LIGASE"/>
    <property type="match status" value="1"/>
</dbReference>
<dbReference type="InterPro" id="IPR004408">
    <property type="entry name" value="Biotin_CoA_COase_ligase"/>
</dbReference>
<evidence type="ECO:0000259" key="6">
    <source>
        <dbReference type="PROSITE" id="PS51733"/>
    </source>
</evidence>
<dbReference type="Proteomes" id="UP000657006">
    <property type="component" value="Unassembled WGS sequence"/>
</dbReference>
<dbReference type="GO" id="GO:0005524">
    <property type="term" value="F:ATP binding"/>
    <property type="evidence" value="ECO:0007669"/>
    <property type="project" value="UniProtKB-UniRule"/>
</dbReference>
<dbReference type="SUPFAM" id="SSF46785">
    <property type="entry name" value="Winged helix' DNA-binding domain"/>
    <property type="match status" value="1"/>
</dbReference>
<dbReference type="GO" id="GO:0004077">
    <property type="term" value="F:biotin--[biotin carboxyl-carrier protein] ligase activity"/>
    <property type="evidence" value="ECO:0007669"/>
    <property type="project" value="UniProtKB-UniRule"/>
</dbReference>
<gene>
    <name evidence="5" type="primary">birA</name>
    <name evidence="7" type="ORF">H8730_17050</name>
</gene>
<dbReference type="PROSITE" id="PS51733">
    <property type="entry name" value="BPL_LPL_CATALYTIC"/>
    <property type="match status" value="1"/>
</dbReference>
<dbReference type="HAMAP" id="MF_00978">
    <property type="entry name" value="Bifunct_BirA"/>
    <property type="match status" value="1"/>
</dbReference>
<dbReference type="RefSeq" id="WP_249290251.1">
    <property type="nucleotide sequence ID" value="NZ_JACRSQ010000061.1"/>
</dbReference>
<dbReference type="InterPro" id="IPR045864">
    <property type="entry name" value="aa-tRNA-synth_II/BPL/LPL"/>
</dbReference>
<keyword evidence="2 5" id="KW-0547">Nucleotide-binding</keyword>
<name>A0A926DTY0_9FIRM</name>
<dbReference type="GO" id="GO:0009249">
    <property type="term" value="P:protein lipoylation"/>
    <property type="evidence" value="ECO:0007669"/>
    <property type="project" value="UniProtKB-ARBA"/>
</dbReference>
<dbReference type="InterPro" id="IPR008988">
    <property type="entry name" value="Transcriptional_repressor_C"/>
</dbReference>
<comment type="catalytic activity">
    <reaction evidence="5">
        <text>biotin + L-lysyl-[protein] + ATP = N(6)-biotinyl-L-lysyl-[protein] + AMP + diphosphate + H(+)</text>
        <dbReference type="Rhea" id="RHEA:11756"/>
        <dbReference type="Rhea" id="RHEA-COMP:9752"/>
        <dbReference type="Rhea" id="RHEA-COMP:10505"/>
        <dbReference type="ChEBI" id="CHEBI:15378"/>
        <dbReference type="ChEBI" id="CHEBI:29969"/>
        <dbReference type="ChEBI" id="CHEBI:30616"/>
        <dbReference type="ChEBI" id="CHEBI:33019"/>
        <dbReference type="ChEBI" id="CHEBI:57586"/>
        <dbReference type="ChEBI" id="CHEBI:83144"/>
        <dbReference type="ChEBI" id="CHEBI:456215"/>
        <dbReference type="EC" id="6.3.4.15"/>
    </reaction>
</comment>
<dbReference type="Pfam" id="PF03099">
    <property type="entry name" value="BPL_LplA_LipB"/>
    <property type="match status" value="1"/>
</dbReference>
<dbReference type="Gene3D" id="3.30.930.10">
    <property type="entry name" value="Bira Bifunctional Protein, Domain 2"/>
    <property type="match status" value="1"/>
</dbReference>
<dbReference type="SUPFAM" id="SSF50037">
    <property type="entry name" value="C-terminal domain of transcriptional repressors"/>
    <property type="match status" value="1"/>
</dbReference>
<keyword evidence="5" id="KW-0805">Transcription regulation</keyword>
<feature type="binding site" evidence="5">
    <location>
        <position position="187"/>
    </location>
    <ligand>
        <name>biotin</name>
        <dbReference type="ChEBI" id="CHEBI:57586"/>
    </ligand>
</feature>
<dbReference type="GO" id="GO:0005737">
    <property type="term" value="C:cytoplasm"/>
    <property type="evidence" value="ECO:0007669"/>
    <property type="project" value="TreeGrafter"/>
</dbReference>
<comment type="similarity">
    <text evidence="5">Belongs to the biotin--protein ligase family.</text>
</comment>
<dbReference type="EC" id="6.3.4.15" evidence="5"/>
<feature type="binding site" evidence="5">
    <location>
        <position position="116"/>
    </location>
    <ligand>
        <name>biotin</name>
        <dbReference type="ChEBI" id="CHEBI:57586"/>
    </ligand>
</feature>
<dbReference type="Gene3D" id="1.10.10.10">
    <property type="entry name" value="Winged helix-like DNA-binding domain superfamily/Winged helix DNA-binding domain"/>
    <property type="match status" value="1"/>
</dbReference>
<dbReference type="InterPro" id="IPR036390">
    <property type="entry name" value="WH_DNA-bd_sf"/>
</dbReference>
<keyword evidence="4 5" id="KW-0092">Biotin</keyword>
<dbReference type="CDD" id="cd16442">
    <property type="entry name" value="BPL"/>
    <property type="match status" value="1"/>
</dbReference>
<comment type="caution">
    <text evidence="7">The sequence shown here is derived from an EMBL/GenBank/DDBJ whole genome shotgun (WGS) entry which is preliminary data.</text>
</comment>
<evidence type="ECO:0000256" key="5">
    <source>
        <dbReference type="HAMAP-Rule" id="MF_00978"/>
    </source>
</evidence>
<comment type="function">
    <text evidence="5">Acts both as a biotin--[acetyl-CoA-carboxylase] ligase and a repressor.</text>
</comment>
<feature type="DNA-binding region" description="H-T-H motif" evidence="5">
    <location>
        <begin position="18"/>
        <end position="37"/>
    </location>
</feature>
<dbReference type="InterPro" id="IPR004143">
    <property type="entry name" value="BPL_LPL_catalytic"/>
</dbReference>
<keyword evidence="5" id="KW-0238">DNA-binding</keyword>
<reference evidence="7" key="1">
    <citation type="submission" date="2020-08" db="EMBL/GenBank/DDBJ databases">
        <title>Genome public.</title>
        <authorList>
            <person name="Liu C."/>
            <person name="Sun Q."/>
        </authorList>
    </citation>
    <scope>NUCLEOTIDE SEQUENCE</scope>
    <source>
        <strain evidence="7">NSJ-32</strain>
    </source>
</reference>
<dbReference type="InterPro" id="IPR003142">
    <property type="entry name" value="BPL_C"/>
</dbReference>